<evidence type="ECO:0000256" key="2">
    <source>
        <dbReference type="ARBA" id="ARBA00023026"/>
    </source>
</evidence>
<dbReference type="Pfam" id="PF05630">
    <property type="entry name" value="NPP1"/>
    <property type="match status" value="1"/>
</dbReference>
<dbReference type="OrthoDB" id="89086at2759"/>
<evidence type="ECO:0000256" key="1">
    <source>
        <dbReference type="ARBA" id="ARBA00009520"/>
    </source>
</evidence>
<feature type="signal peptide" evidence="3">
    <location>
        <begin position="1"/>
        <end position="24"/>
    </location>
</feature>
<dbReference type="PIRSF" id="PIRSF029958">
    <property type="entry name" value="Necrosis-inducing_protein"/>
    <property type="match status" value="1"/>
</dbReference>
<organism evidence="4 5">
    <name type="scientific">Aplosporella prunicola CBS 121167</name>
    <dbReference type="NCBI Taxonomy" id="1176127"/>
    <lineage>
        <taxon>Eukaryota</taxon>
        <taxon>Fungi</taxon>
        <taxon>Dikarya</taxon>
        <taxon>Ascomycota</taxon>
        <taxon>Pezizomycotina</taxon>
        <taxon>Dothideomycetes</taxon>
        <taxon>Dothideomycetes incertae sedis</taxon>
        <taxon>Botryosphaeriales</taxon>
        <taxon>Aplosporellaceae</taxon>
        <taxon>Aplosporella</taxon>
    </lineage>
</organism>
<dbReference type="AlphaFoldDB" id="A0A6A6AZ84"/>
<accession>A0A6A6AZ84</accession>
<dbReference type="PANTHER" id="PTHR33657">
    <property type="entry name" value="DOMAIN PROTEIN, PUTATIVE (AFU_ORTHOLOGUE AFUA_5G00600)-RELATED"/>
    <property type="match status" value="1"/>
</dbReference>
<dbReference type="EMBL" id="ML995525">
    <property type="protein sequence ID" value="KAF2136314.1"/>
    <property type="molecule type" value="Genomic_DNA"/>
</dbReference>
<evidence type="ECO:0000313" key="5">
    <source>
        <dbReference type="Proteomes" id="UP000799438"/>
    </source>
</evidence>
<dbReference type="PANTHER" id="PTHR33657:SF8">
    <property type="entry name" value="DOMAIN PROTEIN, PUTATIVE (AFU_ORTHOLOGUE AFUA_5G00600)-RELATED"/>
    <property type="match status" value="1"/>
</dbReference>
<feature type="chain" id="PRO_5025616974" evidence="3">
    <location>
        <begin position="25"/>
        <end position="240"/>
    </location>
</feature>
<keyword evidence="3" id="KW-0732">Signal</keyword>
<protein>
    <submittedName>
        <fullName evidence="4">Uncharacterized protein</fullName>
    </submittedName>
</protein>
<gene>
    <name evidence="4" type="ORF">K452DRAFT_237706</name>
</gene>
<reference evidence="4" key="1">
    <citation type="journal article" date="2020" name="Stud. Mycol.">
        <title>101 Dothideomycetes genomes: a test case for predicting lifestyles and emergence of pathogens.</title>
        <authorList>
            <person name="Haridas S."/>
            <person name="Albert R."/>
            <person name="Binder M."/>
            <person name="Bloem J."/>
            <person name="Labutti K."/>
            <person name="Salamov A."/>
            <person name="Andreopoulos B."/>
            <person name="Baker S."/>
            <person name="Barry K."/>
            <person name="Bills G."/>
            <person name="Bluhm B."/>
            <person name="Cannon C."/>
            <person name="Castanera R."/>
            <person name="Culley D."/>
            <person name="Daum C."/>
            <person name="Ezra D."/>
            <person name="Gonzalez J."/>
            <person name="Henrissat B."/>
            <person name="Kuo A."/>
            <person name="Liang C."/>
            <person name="Lipzen A."/>
            <person name="Lutzoni F."/>
            <person name="Magnuson J."/>
            <person name="Mondo S."/>
            <person name="Nolan M."/>
            <person name="Ohm R."/>
            <person name="Pangilinan J."/>
            <person name="Park H.-J."/>
            <person name="Ramirez L."/>
            <person name="Alfaro M."/>
            <person name="Sun H."/>
            <person name="Tritt A."/>
            <person name="Yoshinaga Y."/>
            <person name="Zwiers L.-H."/>
            <person name="Turgeon B."/>
            <person name="Goodwin S."/>
            <person name="Spatafora J."/>
            <person name="Crous P."/>
            <person name="Grigoriev I."/>
        </authorList>
    </citation>
    <scope>NUCLEOTIDE SEQUENCE</scope>
    <source>
        <strain evidence="4">CBS 121167</strain>
    </source>
</reference>
<dbReference type="InterPro" id="IPR008701">
    <property type="entry name" value="NPP1"/>
</dbReference>
<proteinExistence type="inferred from homology"/>
<evidence type="ECO:0000256" key="3">
    <source>
        <dbReference type="SAM" id="SignalP"/>
    </source>
</evidence>
<dbReference type="RefSeq" id="XP_033392032.1">
    <property type="nucleotide sequence ID" value="XM_033537610.1"/>
</dbReference>
<name>A0A6A6AZ84_9PEZI</name>
<comment type="similarity">
    <text evidence="1">Belongs to the Necrosis inducing protein (NPP1) family.</text>
</comment>
<evidence type="ECO:0000313" key="4">
    <source>
        <dbReference type="EMBL" id="KAF2136314.1"/>
    </source>
</evidence>
<dbReference type="GeneID" id="54295106"/>
<sequence length="240" mass="25643">MSPSTSKLGRAIFCLSALAGLASGAAIQRRDEIDSDAVVGFPETVPANATGELYLKYKPWLKVVNGCVPFPAVDEAGNTNAGLNPSGDSSGDCDSSTGQVYVRGTTYNSQYAIMYSWYMPKDEPSNGIGHRHDWEGAVVWLSSADATGELLGIAASGHGGFQTSTSPTLDGSRPLIRYYSNWPLDHQLGFTDEKGGEQPLVAWESLPEAARTALENTDFDKANVPFKDANFEANLEKAAL</sequence>
<keyword evidence="2" id="KW-0843">Virulence</keyword>
<dbReference type="Proteomes" id="UP000799438">
    <property type="component" value="Unassembled WGS sequence"/>
</dbReference>
<keyword evidence="5" id="KW-1185">Reference proteome</keyword>